<name>U4KTC1_9MOLU</name>
<dbReference type="Gene3D" id="1.10.10.10">
    <property type="entry name" value="Winged helix-like DNA-binding domain superfamily/Winged helix DNA-binding domain"/>
    <property type="match status" value="1"/>
</dbReference>
<evidence type="ECO:0000313" key="2">
    <source>
        <dbReference type="Proteomes" id="UP000032737"/>
    </source>
</evidence>
<dbReference type="AlphaFoldDB" id="U4KTC1"/>
<accession>U4KTC1</accession>
<dbReference type="EMBL" id="FO681348">
    <property type="protein sequence ID" value="CCV66429.1"/>
    <property type="molecule type" value="Genomic_DNA"/>
</dbReference>
<gene>
    <name evidence="1" type="ORF">BN85314080</name>
</gene>
<dbReference type="STRING" id="61635.BN85314080"/>
<protein>
    <recommendedName>
        <fullName evidence="3">ArnR1-like winged helix-turn-helix domain-containing protein</fullName>
    </recommendedName>
</protein>
<sequence length="87" mass="10316">MPELEGFSQDFLQMVVLYMIEMNRPSINRIQYQFKLGFNDALKLFDLLTSLEILKRDSKGMYIINKGYEDTINILCEYFQSNSVFKN</sequence>
<organism evidence="1 2">
    <name type="scientific">Acholeplasma brassicae</name>
    <dbReference type="NCBI Taxonomy" id="61635"/>
    <lineage>
        <taxon>Bacteria</taxon>
        <taxon>Bacillati</taxon>
        <taxon>Mycoplasmatota</taxon>
        <taxon>Mollicutes</taxon>
        <taxon>Acholeplasmatales</taxon>
        <taxon>Acholeplasmataceae</taxon>
        <taxon>Acholeplasma</taxon>
    </lineage>
</organism>
<reference evidence="1 2" key="1">
    <citation type="journal article" date="2013" name="J. Mol. Microbiol. Biotechnol.">
        <title>Analysis of the Complete Genomes of Acholeplasma brassicae , A. palmae and A. laidlawii and Their Comparison to the Obligate Parasites from ' Candidatus Phytoplasma'.</title>
        <authorList>
            <person name="Kube M."/>
            <person name="Siewert C."/>
            <person name="Migdoll A.M."/>
            <person name="Duduk B."/>
            <person name="Holz S."/>
            <person name="Rabus R."/>
            <person name="Seemuller E."/>
            <person name="Mitrovic J."/>
            <person name="Muller I."/>
            <person name="Buttner C."/>
            <person name="Reinhardt R."/>
        </authorList>
    </citation>
    <scope>NUCLEOTIDE SEQUENCE [LARGE SCALE GENOMIC DNA]</scope>
    <source>
        <strain evidence="2">0502</strain>
    </source>
</reference>
<proteinExistence type="predicted"/>
<dbReference type="Proteomes" id="UP000032737">
    <property type="component" value="Chromosome"/>
</dbReference>
<dbReference type="InterPro" id="IPR036388">
    <property type="entry name" value="WH-like_DNA-bd_sf"/>
</dbReference>
<dbReference type="HOGENOM" id="CLU_2476239_0_0_14"/>
<evidence type="ECO:0000313" key="1">
    <source>
        <dbReference type="EMBL" id="CCV66429.1"/>
    </source>
</evidence>
<keyword evidence="2" id="KW-1185">Reference proteome</keyword>
<evidence type="ECO:0008006" key="3">
    <source>
        <dbReference type="Google" id="ProtNLM"/>
    </source>
</evidence>
<dbReference type="KEGG" id="abra:BN85314080"/>